<accession>A0AAY4AI03</accession>
<feature type="compositionally biased region" description="Basic and acidic residues" evidence="1">
    <location>
        <begin position="51"/>
        <end position="83"/>
    </location>
</feature>
<organism evidence="2 3">
    <name type="scientific">Denticeps clupeoides</name>
    <name type="common">denticle herring</name>
    <dbReference type="NCBI Taxonomy" id="299321"/>
    <lineage>
        <taxon>Eukaryota</taxon>
        <taxon>Metazoa</taxon>
        <taxon>Chordata</taxon>
        <taxon>Craniata</taxon>
        <taxon>Vertebrata</taxon>
        <taxon>Euteleostomi</taxon>
        <taxon>Actinopterygii</taxon>
        <taxon>Neopterygii</taxon>
        <taxon>Teleostei</taxon>
        <taxon>Clupei</taxon>
        <taxon>Clupeiformes</taxon>
        <taxon>Denticipitoidei</taxon>
        <taxon>Denticipitidae</taxon>
        <taxon>Denticeps</taxon>
    </lineage>
</organism>
<dbReference type="Proteomes" id="UP000694580">
    <property type="component" value="Chromosome 4"/>
</dbReference>
<dbReference type="GeneTree" id="ENSGT00940000178063"/>
<dbReference type="GO" id="GO:0000172">
    <property type="term" value="C:ribonuclease MRP complex"/>
    <property type="evidence" value="ECO:0007669"/>
    <property type="project" value="InterPro"/>
</dbReference>
<dbReference type="PANTHER" id="PTHR46948">
    <property type="entry name" value="RIBONUCLEASE P PROTEIN SUBUNIT P38"/>
    <property type="match status" value="1"/>
</dbReference>
<dbReference type="GO" id="GO:0033204">
    <property type="term" value="F:ribonuclease P RNA binding"/>
    <property type="evidence" value="ECO:0007669"/>
    <property type="project" value="TreeGrafter"/>
</dbReference>
<reference evidence="2 3" key="1">
    <citation type="submission" date="2020-06" db="EMBL/GenBank/DDBJ databases">
        <authorList>
            <consortium name="Wellcome Sanger Institute Data Sharing"/>
        </authorList>
    </citation>
    <scope>NUCLEOTIDE SEQUENCE [LARGE SCALE GENOMIC DNA]</scope>
</reference>
<evidence type="ECO:0000313" key="3">
    <source>
        <dbReference type="Proteomes" id="UP000694580"/>
    </source>
</evidence>
<dbReference type="PANTHER" id="PTHR46948:SF1">
    <property type="entry name" value="RIBONUCLEASE P PROTEIN SUBUNIT P38"/>
    <property type="match status" value="1"/>
</dbReference>
<dbReference type="GO" id="GO:0005655">
    <property type="term" value="C:nucleolar ribonuclease P complex"/>
    <property type="evidence" value="ECO:0007669"/>
    <property type="project" value="InterPro"/>
</dbReference>
<feature type="region of interest" description="Disordered" evidence="1">
    <location>
        <begin position="51"/>
        <end position="86"/>
    </location>
</feature>
<proteinExistence type="predicted"/>
<keyword evidence="3" id="KW-1185">Reference proteome</keyword>
<dbReference type="GO" id="GO:0001682">
    <property type="term" value="P:tRNA 5'-leader removal"/>
    <property type="evidence" value="ECO:0007669"/>
    <property type="project" value="InterPro"/>
</dbReference>
<dbReference type="GO" id="GO:0001650">
    <property type="term" value="C:fibrillar center"/>
    <property type="evidence" value="ECO:0007669"/>
    <property type="project" value="TreeGrafter"/>
</dbReference>
<dbReference type="InterPro" id="IPR029064">
    <property type="entry name" value="Ribosomal_eL30-like_sf"/>
</dbReference>
<protein>
    <submittedName>
        <fullName evidence="2">Uncharacterized protein</fullName>
    </submittedName>
</protein>
<reference evidence="2" key="2">
    <citation type="submission" date="2025-08" db="UniProtKB">
        <authorList>
            <consortium name="Ensembl"/>
        </authorList>
    </citation>
    <scope>IDENTIFICATION</scope>
</reference>
<reference evidence="2" key="3">
    <citation type="submission" date="2025-09" db="UniProtKB">
        <authorList>
            <consortium name="Ensembl"/>
        </authorList>
    </citation>
    <scope>IDENTIFICATION</scope>
</reference>
<dbReference type="AlphaFoldDB" id="A0AAY4AI03"/>
<evidence type="ECO:0000313" key="2">
    <source>
        <dbReference type="Ensembl" id="ENSDCDP00010008522.1"/>
    </source>
</evidence>
<dbReference type="Ensembl" id="ENSDCDT00010008956.1">
    <property type="protein sequence ID" value="ENSDCDP00010008522.1"/>
    <property type="gene ID" value="ENSDCDG00010003847.1"/>
</dbReference>
<name>A0AAY4AI03_9TELE</name>
<dbReference type="Gene3D" id="3.30.1330.30">
    <property type="match status" value="1"/>
</dbReference>
<sequence>MASQVTNAKKRKNKAAPVKTSLNSPYEYHWSPPDRDDAHFILNKLKEKMAQLGFRKRETRDKTPRAQRSAEDQETPCRDDRTESGWTDEAARRQLAIGINEVTKGLERNELRLVLVCNSGWGGVQ</sequence>
<feature type="region of interest" description="Disordered" evidence="1">
    <location>
        <begin position="1"/>
        <end position="33"/>
    </location>
</feature>
<dbReference type="GO" id="GO:0004526">
    <property type="term" value="F:ribonuclease P activity"/>
    <property type="evidence" value="ECO:0007669"/>
    <property type="project" value="TreeGrafter"/>
</dbReference>
<evidence type="ECO:0000256" key="1">
    <source>
        <dbReference type="SAM" id="MobiDB-lite"/>
    </source>
</evidence>
<dbReference type="SUPFAM" id="SSF55315">
    <property type="entry name" value="L30e-like"/>
    <property type="match status" value="1"/>
</dbReference>
<dbReference type="InterPro" id="IPR042848">
    <property type="entry name" value="Rpp38"/>
</dbReference>